<dbReference type="Proteomes" id="UP000006512">
    <property type="component" value="Unassembled WGS sequence"/>
</dbReference>
<protein>
    <submittedName>
        <fullName evidence="2">Arabinogalactan-like protein</fullName>
    </submittedName>
</protein>
<sequence length="565" mass="61159">MIMLMAVPGLAQAACNTARGAIDNQPEPPPLDTSATSTIGTAAQMIAAQSELINPLAAPAQLGAAIANAQLDEQTIPIDLSKDVDSLIGFAGHYTKGVPVLGIRFENTPGFDAKTHCNAIQPFVYKPKMEKLEDGRIRASVENGRFTLEFDPKSLKTAWVRDADPSKQFFWVFPRMYGRSVTRPWVLTTAYNTQFQAAPKGSAKRRWVAEAFINLAMRQYRLSTLNKGWPQGYRPTRADLTAAVHARVGSACDQENDNLICLASHLIELNEAPPPGIHISADAFRVGDAGYQNSGVSTGIRQLDFGTTNVQAKQLVKVVLPTTVGRYEHGYGYRRPIRTWDIGTLNRWYDEDGPLANAELSREDAKQALIDSHGAFLEQAVGDWTSLVDKAYPAWPASERKAVALIGIDLENVSGYRLRLPQNAKNLCDVLTNRVVKPKDQRSNASVVDAQRKRVVNGVKILIVHPATENITRDCIIPLPPAPPVVTPPPVTPSVTPPVTAPVTPPVTPASLTPETPATYETPAPALPTPDNSNPPAVSNPSPLSGVKPLPATGGIWQIQTSLVK</sequence>
<reference evidence="3" key="1">
    <citation type="submission" date="2011-03" db="EMBL/GenBank/DDBJ databases">
        <title>Draft genome sequence of Brevundimonas diminuta.</title>
        <authorList>
            <person name="Brown P.J.B."/>
            <person name="Buechlein A."/>
            <person name="Hemmerich C."/>
            <person name="Brun Y.V."/>
        </authorList>
    </citation>
    <scope>NUCLEOTIDE SEQUENCE [LARGE SCALE GENOMIC DNA]</scope>
    <source>
        <strain evidence="3">C19</strain>
    </source>
</reference>
<feature type="compositionally biased region" description="Low complexity" evidence="1">
    <location>
        <begin position="509"/>
        <end position="543"/>
    </location>
</feature>
<organism evidence="2 3">
    <name type="scientific">Asticcacaulis biprosthecium C19</name>
    <dbReference type="NCBI Taxonomy" id="715226"/>
    <lineage>
        <taxon>Bacteria</taxon>
        <taxon>Pseudomonadati</taxon>
        <taxon>Pseudomonadota</taxon>
        <taxon>Alphaproteobacteria</taxon>
        <taxon>Caulobacterales</taxon>
        <taxon>Caulobacteraceae</taxon>
        <taxon>Asticcacaulis</taxon>
    </lineage>
</organism>
<feature type="compositionally biased region" description="Pro residues" evidence="1">
    <location>
        <begin position="490"/>
        <end position="508"/>
    </location>
</feature>
<proteinExistence type="predicted"/>
<gene>
    <name evidence="2" type="ORF">ABI_27300</name>
</gene>
<dbReference type="EMBL" id="GL883078">
    <property type="protein sequence ID" value="EGF91315.1"/>
    <property type="molecule type" value="Genomic_DNA"/>
</dbReference>
<keyword evidence="3" id="KW-1185">Reference proteome</keyword>
<evidence type="ECO:0000256" key="1">
    <source>
        <dbReference type="SAM" id="MobiDB-lite"/>
    </source>
</evidence>
<evidence type="ECO:0000313" key="2">
    <source>
        <dbReference type="EMBL" id="EGF91315.1"/>
    </source>
</evidence>
<evidence type="ECO:0000313" key="3">
    <source>
        <dbReference type="Proteomes" id="UP000006512"/>
    </source>
</evidence>
<accession>F4QM74</accession>
<feature type="region of interest" description="Disordered" evidence="1">
    <location>
        <begin position="490"/>
        <end position="552"/>
    </location>
</feature>
<dbReference type="AlphaFoldDB" id="F4QM74"/>
<dbReference type="HOGENOM" id="CLU_482053_0_0_5"/>
<name>F4QM74_9CAUL</name>